<organism evidence="1 2">
    <name type="scientific">Ranatra chinensis</name>
    <dbReference type="NCBI Taxonomy" id="642074"/>
    <lineage>
        <taxon>Eukaryota</taxon>
        <taxon>Metazoa</taxon>
        <taxon>Ecdysozoa</taxon>
        <taxon>Arthropoda</taxon>
        <taxon>Hexapoda</taxon>
        <taxon>Insecta</taxon>
        <taxon>Pterygota</taxon>
        <taxon>Neoptera</taxon>
        <taxon>Paraneoptera</taxon>
        <taxon>Hemiptera</taxon>
        <taxon>Heteroptera</taxon>
        <taxon>Panheteroptera</taxon>
        <taxon>Nepomorpha</taxon>
        <taxon>Nepidae</taxon>
        <taxon>Ranatrinae</taxon>
        <taxon>Ranatra</taxon>
    </lineage>
</organism>
<sequence length="120" mass="13871">MIDSERNSKTSLSEKYSVDEEQIQLAVDSILPHPSKTQPSTNRVAQIGQQEFEWEHCAERCCQHCRPNKSRQIQPPLNYNYYNPFFVVHPSIPEWETKLAVMSILPTQGTYFLIDPASQC</sequence>
<name>A0ABD0Z473_9HEMI</name>
<comment type="caution">
    <text evidence="1">The sequence shown here is derived from an EMBL/GenBank/DDBJ whole genome shotgun (WGS) entry which is preliminary data.</text>
</comment>
<evidence type="ECO:0000313" key="2">
    <source>
        <dbReference type="Proteomes" id="UP001558652"/>
    </source>
</evidence>
<keyword evidence="2" id="KW-1185">Reference proteome</keyword>
<dbReference type="AlphaFoldDB" id="A0ABD0Z473"/>
<accession>A0ABD0Z473</accession>
<gene>
    <name evidence="1" type="ORF">AAG570_006303</name>
</gene>
<protein>
    <submittedName>
        <fullName evidence="1">Uncharacterized protein</fullName>
    </submittedName>
</protein>
<dbReference type="EMBL" id="JBFDAA010000002">
    <property type="protein sequence ID" value="KAL1139317.1"/>
    <property type="molecule type" value="Genomic_DNA"/>
</dbReference>
<dbReference type="Proteomes" id="UP001558652">
    <property type="component" value="Unassembled WGS sequence"/>
</dbReference>
<proteinExistence type="predicted"/>
<reference evidence="1 2" key="1">
    <citation type="submission" date="2024-07" db="EMBL/GenBank/DDBJ databases">
        <title>Chromosome-level genome assembly of the water stick insect Ranatra chinensis (Heteroptera: Nepidae).</title>
        <authorList>
            <person name="Liu X."/>
        </authorList>
    </citation>
    <scope>NUCLEOTIDE SEQUENCE [LARGE SCALE GENOMIC DNA]</scope>
    <source>
        <strain evidence="1">Cailab_2021Rc</strain>
        <tissue evidence="1">Muscle</tissue>
    </source>
</reference>
<evidence type="ECO:0000313" key="1">
    <source>
        <dbReference type="EMBL" id="KAL1139317.1"/>
    </source>
</evidence>